<feature type="domain" description="Resolvase/invertase-type recombinase catalytic" evidence="2">
    <location>
        <begin position="27"/>
        <end position="175"/>
    </location>
</feature>
<evidence type="ECO:0000256" key="1">
    <source>
        <dbReference type="SAM" id="Coils"/>
    </source>
</evidence>
<dbReference type="InterPro" id="IPR036162">
    <property type="entry name" value="Resolvase-like_N_sf"/>
</dbReference>
<dbReference type="InterPro" id="IPR050639">
    <property type="entry name" value="SSR_resolvase"/>
</dbReference>
<organism evidence="4 5">
    <name type="scientific">Acidaminococcus fermentans</name>
    <dbReference type="NCBI Taxonomy" id="905"/>
    <lineage>
        <taxon>Bacteria</taxon>
        <taxon>Bacillati</taxon>
        <taxon>Bacillota</taxon>
        <taxon>Negativicutes</taxon>
        <taxon>Acidaminococcales</taxon>
        <taxon>Acidaminococcaceae</taxon>
        <taxon>Acidaminococcus</taxon>
    </lineage>
</organism>
<dbReference type="Pfam" id="PF07508">
    <property type="entry name" value="Recombinase"/>
    <property type="match status" value="1"/>
</dbReference>
<dbReference type="InterPro" id="IPR006119">
    <property type="entry name" value="Resolv_N"/>
</dbReference>
<dbReference type="RefSeq" id="WP_298762063.1">
    <property type="nucleotide sequence ID" value="NZ_VULN01000008.1"/>
</dbReference>
<dbReference type="GO" id="GO:0003677">
    <property type="term" value="F:DNA binding"/>
    <property type="evidence" value="ECO:0007669"/>
    <property type="project" value="InterPro"/>
</dbReference>
<evidence type="ECO:0000259" key="3">
    <source>
        <dbReference type="PROSITE" id="PS51737"/>
    </source>
</evidence>
<gene>
    <name evidence="4" type="ORF">FX155_06315</name>
</gene>
<name>A0A6N7W224_ACIFE</name>
<accession>A0A6N7W224</accession>
<dbReference type="Pfam" id="PF13408">
    <property type="entry name" value="Zn_ribbon_recom"/>
    <property type="match status" value="1"/>
</dbReference>
<evidence type="ECO:0000313" key="4">
    <source>
        <dbReference type="EMBL" id="MSS82208.1"/>
    </source>
</evidence>
<dbReference type="InterPro" id="IPR011109">
    <property type="entry name" value="DNA_bind_recombinase_dom"/>
</dbReference>
<dbReference type="PANTHER" id="PTHR30461:SF23">
    <property type="entry name" value="DNA RECOMBINASE-RELATED"/>
    <property type="match status" value="1"/>
</dbReference>
<dbReference type="Gene3D" id="3.40.50.1390">
    <property type="entry name" value="Resolvase, N-terminal catalytic domain"/>
    <property type="match status" value="1"/>
</dbReference>
<dbReference type="Gene3D" id="3.90.1750.20">
    <property type="entry name" value="Putative Large Serine Recombinase, Chain B, Domain 2"/>
    <property type="match status" value="1"/>
</dbReference>
<dbReference type="GO" id="GO:0000150">
    <property type="term" value="F:DNA strand exchange activity"/>
    <property type="evidence" value="ECO:0007669"/>
    <property type="project" value="InterPro"/>
</dbReference>
<feature type="coiled-coil region" evidence="1">
    <location>
        <begin position="401"/>
        <end position="435"/>
    </location>
</feature>
<dbReference type="EMBL" id="VULN01000008">
    <property type="protein sequence ID" value="MSS82208.1"/>
    <property type="molecule type" value="Genomic_DNA"/>
</dbReference>
<reference evidence="4 5" key="1">
    <citation type="submission" date="2019-08" db="EMBL/GenBank/DDBJ databases">
        <title>In-depth cultivation of the pig gut microbiome towards novel bacterial diversity and tailored functional studies.</title>
        <authorList>
            <person name="Wylensek D."/>
            <person name="Hitch T.C.A."/>
            <person name="Clavel T."/>
        </authorList>
    </citation>
    <scope>NUCLEOTIDE SEQUENCE [LARGE SCALE GENOMIC DNA]</scope>
    <source>
        <strain evidence="4 5">WCA-389-WT-5B</strain>
    </source>
</reference>
<protein>
    <submittedName>
        <fullName evidence="4">Recombinase family protein</fullName>
    </submittedName>
</protein>
<dbReference type="PANTHER" id="PTHR30461">
    <property type="entry name" value="DNA-INVERTASE FROM LAMBDOID PROPHAGE"/>
    <property type="match status" value="1"/>
</dbReference>
<dbReference type="SMART" id="SM00857">
    <property type="entry name" value="Resolvase"/>
    <property type="match status" value="1"/>
</dbReference>
<dbReference type="InterPro" id="IPR038109">
    <property type="entry name" value="DNA_bind_recomb_sf"/>
</dbReference>
<dbReference type="PROSITE" id="PS51736">
    <property type="entry name" value="RECOMBINASES_3"/>
    <property type="match status" value="1"/>
</dbReference>
<dbReference type="SUPFAM" id="SSF53041">
    <property type="entry name" value="Resolvase-like"/>
    <property type="match status" value="1"/>
</dbReference>
<dbReference type="Pfam" id="PF00239">
    <property type="entry name" value="Resolvase"/>
    <property type="match status" value="1"/>
</dbReference>
<evidence type="ECO:0000313" key="5">
    <source>
        <dbReference type="Proteomes" id="UP000441455"/>
    </source>
</evidence>
<dbReference type="CDD" id="cd00338">
    <property type="entry name" value="Ser_Recombinase"/>
    <property type="match status" value="1"/>
</dbReference>
<comment type="caution">
    <text evidence="4">The sequence shown here is derived from an EMBL/GenBank/DDBJ whole genome shotgun (WGS) entry which is preliminary data.</text>
</comment>
<dbReference type="AlphaFoldDB" id="A0A6N7W224"/>
<dbReference type="PROSITE" id="PS51737">
    <property type="entry name" value="RECOMBINASE_DNA_BIND"/>
    <property type="match status" value="1"/>
</dbReference>
<dbReference type="InterPro" id="IPR025827">
    <property type="entry name" value="Zn_ribbon_recom_dom"/>
</dbReference>
<feature type="domain" description="Recombinase" evidence="3">
    <location>
        <begin position="184"/>
        <end position="310"/>
    </location>
</feature>
<sequence>MAKTVRAIPATISRYTAAPINSRKKRRVAGYARVSTDHDDQISSYEAQVDYYTNYIRERDDWEFVGIYTDEGISATNTRHRDGFKRMVRDAMDGKIDLIVTKSVSRFARNTVDSLTTVRKLKDKGIEIYFEKENIWTLDAKGELLITIMSSLAQEESRSISENVTWGHRKRFADGKVCVPFGHFLGYDRGPDGNLVVNREQAKTVKLIYRLFLDGYTFHSIARELTSRGLETPARKKRWYPGTVESILTNEKYKGDALLQKRFTVNFLTKETKANEGEVPQYYVENNHEAIISPQVFDWVQEEIKRRREGRGRYSGVSIFSSKIKCGQCGGWYGAKVWHSTDKYRRTIYRCNDKFKSHCKTPHLTEDDIKEAFVRAVNQLIENKADVLDSITLLKERLTDTEDLEEERDRISTDLNLLADKIQQLIAENARVAQNQDDYDRNYNELVSRYEAAKTQYDKTCEAIQYRKARSRQMDSFIKELRNQDLIKEFDARLWGSLVDFITVYSKDDIWVTFKDGTEIRA</sequence>
<proteinExistence type="predicted"/>
<keyword evidence="1" id="KW-0175">Coiled coil</keyword>
<dbReference type="Proteomes" id="UP000441455">
    <property type="component" value="Unassembled WGS sequence"/>
</dbReference>
<evidence type="ECO:0000259" key="2">
    <source>
        <dbReference type="PROSITE" id="PS51736"/>
    </source>
</evidence>